<proteinExistence type="predicted"/>
<dbReference type="Proteomes" id="UP000825381">
    <property type="component" value="Chromosome"/>
</dbReference>
<reference evidence="1 2" key="1">
    <citation type="submission" date="2021-07" db="EMBL/GenBank/DDBJ databases">
        <title>Flavobacterium WSW3-B6 sp.nov, isolated from seaweed.</title>
        <authorList>
            <person name="Muhammad N."/>
            <person name="Ho H."/>
            <person name="Lee Y.-J."/>
            <person name="Nguyen T."/>
            <person name="Ho J."/>
            <person name="Kim S.-G."/>
        </authorList>
    </citation>
    <scope>NUCLEOTIDE SEQUENCE [LARGE SCALE GENOMIC DNA]</scope>
    <source>
        <strain evidence="1 2">WSW3-B6</strain>
    </source>
</reference>
<gene>
    <name evidence="1" type="ORF">K1I41_03370</name>
</gene>
<dbReference type="EMBL" id="CP080429">
    <property type="protein sequence ID" value="QYJ68938.1"/>
    <property type="molecule type" value="Genomic_DNA"/>
</dbReference>
<evidence type="ECO:0000313" key="1">
    <source>
        <dbReference type="EMBL" id="QYJ68938.1"/>
    </source>
</evidence>
<dbReference type="InterPro" id="IPR046558">
    <property type="entry name" value="DUF6712"/>
</dbReference>
<keyword evidence="2" id="KW-1185">Reference proteome</keyword>
<dbReference type="RefSeq" id="WP_220641276.1">
    <property type="nucleotide sequence ID" value="NZ_CP080429.1"/>
</dbReference>
<organism evidence="1 2">
    <name type="scientific">Flavobacterium litorale</name>
    <dbReference type="NCBI Taxonomy" id="2856519"/>
    <lineage>
        <taxon>Bacteria</taxon>
        <taxon>Pseudomonadati</taxon>
        <taxon>Bacteroidota</taxon>
        <taxon>Flavobacteriia</taxon>
        <taxon>Flavobacteriales</taxon>
        <taxon>Flavobacteriaceae</taxon>
        <taxon>Flavobacterium</taxon>
    </lineage>
</organism>
<sequence length="168" mass="19159">MMQPLITRTDIAQYRQISKTPNDAKLNEMILDAQLLDLQPLLGEKLFTAVMAAPENYTILLNGGVYEHEGISYTNYGVKMVLSYFTYARYTLFASVTDTPYSVVEKLNPESRPAEAATKKSMYQVNRDAAHKIWESVHNWLTRTNNEDYKKSCGMGNTNQGMRFTKIV</sequence>
<accession>A0ABX8VCN4</accession>
<dbReference type="Pfam" id="PF20459">
    <property type="entry name" value="DUF6712"/>
    <property type="match status" value="1"/>
</dbReference>
<protein>
    <submittedName>
        <fullName evidence="1">Uncharacterized protein</fullName>
    </submittedName>
</protein>
<name>A0ABX8VCN4_9FLAO</name>
<evidence type="ECO:0000313" key="2">
    <source>
        <dbReference type="Proteomes" id="UP000825381"/>
    </source>
</evidence>